<proteinExistence type="predicted"/>
<dbReference type="InterPro" id="IPR012348">
    <property type="entry name" value="RNR-like"/>
</dbReference>
<gene>
    <name evidence="2" type="ORF">MNBD_PLANCTO03-676</name>
</gene>
<dbReference type="InterPro" id="IPR013087">
    <property type="entry name" value="Znf_C2H2_type"/>
</dbReference>
<name>A0A3B1DK92_9ZZZZ</name>
<dbReference type="InterPro" id="IPR011017">
    <property type="entry name" value="TRASH_dom"/>
</dbReference>
<dbReference type="SUPFAM" id="SSF47240">
    <property type="entry name" value="Ferritin-like"/>
    <property type="match status" value="1"/>
</dbReference>
<evidence type="ECO:0000259" key="1">
    <source>
        <dbReference type="PROSITE" id="PS00028"/>
    </source>
</evidence>
<protein>
    <submittedName>
        <fullName evidence="2">Lead, cadmium, zinc and mercury transporting ATPase Copper-translocating P-type ATPase</fullName>
        <ecNumber evidence="2">3.6.3.3</ecNumber>
        <ecNumber evidence="2">3.6.3.4</ecNumber>
    </submittedName>
</protein>
<dbReference type="InterPro" id="IPR007029">
    <property type="entry name" value="YHS_dom"/>
</dbReference>
<organism evidence="2">
    <name type="scientific">hydrothermal vent metagenome</name>
    <dbReference type="NCBI Taxonomy" id="652676"/>
    <lineage>
        <taxon>unclassified sequences</taxon>
        <taxon>metagenomes</taxon>
        <taxon>ecological metagenomes</taxon>
    </lineage>
</organism>
<dbReference type="EMBL" id="UOGK01000222">
    <property type="protein sequence ID" value="VAX39331.1"/>
    <property type="molecule type" value="Genomic_DNA"/>
</dbReference>
<feature type="domain" description="C2H2-type" evidence="1">
    <location>
        <begin position="38"/>
        <end position="59"/>
    </location>
</feature>
<dbReference type="EC" id="3.6.3.4" evidence="2"/>
<dbReference type="EC" id="3.6.3.3" evidence="2"/>
<dbReference type="SMART" id="SM00746">
    <property type="entry name" value="TRASH"/>
    <property type="match status" value="1"/>
</dbReference>
<dbReference type="Gene3D" id="1.10.620.20">
    <property type="entry name" value="Ribonucleotide Reductase, subunit A"/>
    <property type="match status" value="1"/>
</dbReference>
<dbReference type="PROSITE" id="PS00028">
    <property type="entry name" value="ZINC_FINGER_C2H2_1"/>
    <property type="match status" value="1"/>
</dbReference>
<sequence>MKHGNETTTYVDPVCGMAVSLESAAEEVTYKGRTYYFCAAVCREAFEADPERYPHTPAHQKGDKP</sequence>
<dbReference type="AlphaFoldDB" id="A0A3B1DK92"/>
<dbReference type="GO" id="GO:0016787">
    <property type="term" value="F:hydrolase activity"/>
    <property type="evidence" value="ECO:0007669"/>
    <property type="project" value="UniProtKB-KW"/>
</dbReference>
<dbReference type="Pfam" id="PF04945">
    <property type="entry name" value="YHS"/>
    <property type="match status" value="1"/>
</dbReference>
<keyword evidence="2" id="KW-0378">Hydrolase</keyword>
<dbReference type="InterPro" id="IPR009078">
    <property type="entry name" value="Ferritin-like_SF"/>
</dbReference>
<reference evidence="2" key="1">
    <citation type="submission" date="2018-06" db="EMBL/GenBank/DDBJ databases">
        <authorList>
            <person name="Zhirakovskaya E."/>
        </authorList>
    </citation>
    <scope>NUCLEOTIDE SEQUENCE</scope>
</reference>
<evidence type="ECO:0000313" key="2">
    <source>
        <dbReference type="EMBL" id="VAX39331.1"/>
    </source>
</evidence>
<accession>A0A3B1DK92</accession>
<dbReference type="GO" id="GO:0016491">
    <property type="term" value="F:oxidoreductase activity"/>
    <property type="evidence" value="ECO:0007669"/>
    <property type="project" value="InterPro"/>
</dbReference>